<dbReference type="PROSITE" id="PS51007">
    <property type="entry name" value="CYTC"/>
    <property type="match status" value="1"/>
</dbReference>
<keyword evidence="1" id="KW-0349">Heme</keyword>
<dbReference type="InterPro" id="IPR036909">
    <property type="entry name" value="Cyt_c-like_dom_sf"/>
</dbReference>
<dbReference type="InterPro" id="IPR011048">
    <property type="entry name" value="Haem_d1_sf"/>
</dbReference>
<organism evidence="5">
    <name type="scientific">hydrothermal vent metagenome</name>
    <dbReference type="NCBI Taxonomy" id="652676"/>
    <lineage>
        <taxon>unclassified sequences</taxon>
        <taxon>metagenomes</taxon>
        <taxon>ecological metagenomes</taxon>
    </lineage>
</organism>
<sequence>MRRLMPFMASAALSMSALTVHADYNLPDGVPNSFSSKANYTLFETVPVRPMTMSADGQHLYVLNTPDDRVEIYDITNNGLTQSGSVAVGMRPVAIAQAPDGDLWVVNFLSDSISVVDPDTQRVERTLLVGDEPRDIVFAGPNHDRAFITTAHRGQNSPIDPQTFTPSVGRADVWVFDSNNPGAGTQTSPLEILTFFADTPRALATTPDGSTVYVATFNSGNQTTTIHEGATDDYPEENIHGEAQPHKSKIVKLIDGKWIDSVGRDVSKQINFNLPDYDVFTIDATATTPVAINGDGAPVSGVGTTLFNMVVNPISGKLYVANTEANNHKRFEGPGLDPEYNTTNRGDFVRSRITIIDDGATTPRHLNKHIDYSHCCAPTGNSEARKSLALPRQMAISSDGERLYVAALGSAKIGVFDTNALETDSFIPAESSQIQLANGGPSGVVLDEARNKLYVRTQFNNGIAVIDLNNNSEVQTIAMHSPEPENIAQGRAFLYDAFNTSSHGDSACAGCHVDGDIDHIAWDLGDPTAVTRDVPGSWLSRTGIAILLPTNSTVNAIETCAIIPFNLLPCAKEESFHFNSLKGPMLTQTMAGMDNHGPMHWRGDRTGGEAWYAGKQPNDGMFDERVAFAGFNVAFPGLLGRDSKLTDEEIGVFTDFALQNTLAPNPHRHLDNSLTERQAKGKEIFFGGPDGDRLTDITRNCSGCHITDLKGNEEYGVEHPGFFGSDGRYAFVFEPEMLKVPHLRNVYQRVGMFTLHDTSVQMEWEGKTYDMPHFFFPFTDPKETGDQIRGFGYTKDGSVGEVATFLQNGAFIDYGPITLNLVNPGGFQPYVEPGTWPSDLAAYNQEGFLKYAYLAITNGDYFSETNPETGEPVGREELRSVEDFVMVFPNNMAPIMGQQITLSANTSGSELDRLFMMEERAAVTEPRKECDLVARADGLGLLYDPASNQYIASDLNRYSRSALLALAPEVTFTCVPPGDGLRVALDRDLDGYFDAIELAANTDPANADSYPVTNSWWARIWKWLIG</sequence>
<reference evidence="5" key="1">
    <citation type="submission" date="2015-10" db="EMBL/GenBank/DDBJ databases">
        <authorList>
            <person name="Gilbert D.G."/>
        </authorList>
    </citation>
    <scope>NUCLEOTIDE SEQUENCE</scope>
</reference>
<evidence type="ECO:0000256" key="3">
    <source>
        <dbReference type="ARBA" id="ARBA00023004"/>
    </source>
</evidence>
<gene>
    <name evidence="5" type="ORF">MGWOODY_Tha2532</name>
</gene>
<dbReference type="AlphaFoldDB" id="A0A160TEI8"/>
<dbReference type="SUPFAM" id="SSF75011">
    <property type="entry name" value="3-carboxy-cis,cis-mucoante lactonizing enzyme"/>
    <property type="match status" value="1"/>
</dbReference>
<accession>A0A160TEI8</accession>
<dbReference type="InterPro" id="IPR051200">
    <property type="entry name" value="Host-pathogen_enzymatic-act"/>
</dbReference>
<dbReference type="Gene3D" id="2.130.10.10">
    <property type="entry name" value="YVTN repeat-like/Quinoprotein amine dehydrogenase"/>
    <property type="match status" value="2"/>
</dbReference>
<dbReference type="GO" id="GO:0046872">
    <property type="term" value="F:metal ion binding"/>
    <property type="evidence" value="ECO:0007669"/>
    <property type="project" value="UniProtKB-KW"/>
</dbReference>
<dbReference type="SUPFAM" id="SSF46626">
    <property type="entry name" value="Cytochrome c"/>
    <property type="match status" value="1"/>
</dbReference>
<evidence type="ECO:0000256" key="1">
    <source>
        <dbReference type="ARBA" id="ARBA00022617"/>
    </source>
</evidence>
<evidence type="ECO:0000256" key="2">
    <source>
        <dbReference type="ARBA" id="ARBA00022723"/>
    </source>
</evidence>
<evidence type="ECO:0000259" key="4">
    <source>
        <dbReference type="PROSITE" id="PS51007"/>
    </source>
</evidence>
<dbReference type="InterPro" id="IPR015943">
    <property type="entry name" value="WD40/YVTN_repeat-like_dom_sf"/>
</dbReference>
<dbReference type="InterPro" id="IPR009056">
    <property type="entry name" value="Cyt_c-like_dom"/>
</dbReference>
<dbReference type="GO" id="GO:0009055">
    <property type="term" value="F:electron transfer activity"/>
    <property type="evidence" value="ECO:0007669"/>
    <property type="project" value="InterPro"/>
</dbReference>
<feature type="domain" description="Cytochrome c" evidence="4">
    <location>
        <begin position="676"/>
        <end position="810"/>
    </location>
</feature>
<dbReference type="Pfam" id="PF08450">
    <property type="entry name" value="SGL"/>
    <property type="match status" value="1"/>
</dbReference>
<keyword evidence="3" id="KW-0408">Iron</keyword>
<keyword evidence="2" id="KW-0479">Metal-binding</keyword>
<name>A0A160TEI8_9ZZZZ</name>
<dbReference type="SUPFAM" id="SSF51004">
    <property type="entry name" value="C-terminal (heme d1) domain of cytochrome cd1-nitrite reductase"/>
    <property type="match status" value="1"/>
</dbReference>
<dbReference type="PANTHER" id="PTHR47197">
    <property type="entry name" value="PROTEIN NIRF"/>
    <property type="match status" value="1"/>
</dbReference>
<dbReference type="GO" id="GO:0020037">
    <property type="term" value="F:heme binding"/>
    <property type="evidence" value="ECO:0007669"/>
    <property type="project" value="InterPro"/>
</dbReference>
<evidence type="ECO:0000313" key="5">
    <source>
        <dbReference type="EMBL" id="CUS41574.1"/>
    </source>
</evidence>
<dbReference type="EMBL" id="CZQC01000047">
    <property type="protein sequence ID" value="CUS41574.1"/>
    <property type="molecule type" value="Genomic_DNA"/>
</dbReference>
<protein>
    <recommendedName>
        <fullName evidence="4">Cytochrome c domain-containing protein</fullName>
    </recommendedName>
</protein>
<dbReference type="InterPro" id="IPR013658">
    <property type="entry name" value="SGL"/>
</dbReference>
<dbReference type="PANTHER" id="PTHR47197:SF3">
    <property type="entry name" value="DIHYDRO-HEME D1 DEHYDROGENASE"/>
    <property type="match status" value="1"/>
</dbReference>
<proteinExistence type="predicted"/>